<keyword evidence="4" id="KW-1185">Reference proteome</keyword>
<dbReference type="AlphaFoldDB" id="A0A4Q4TIV8"/>
<feature type="domain" description="Cyanovirin-N" evidence="2">
    <location>
        <begin position="80"/>
        <end position="191"/>
    </location>
</feature>
<dbReference type="Proteomes" id="UP000293360">
    <property type="component" value="Unassembled WGS sequence"/>
</dbReference>
<dbReference type="SUPFAM" id="SSF51322">
    <property type="entry name" value="Cyanovirin-N"/>
    <property type="match status" value="1"/>
</dbReference>
<dbReference type="InterPro" id="IPR011058">
    <property type="entry name" value="Cyanovirin-N"/>
</dbReference>
<evidence type="ECO:0000313" key="3">
    <source>
        <dbReference type="EMBL" id="RYP05577.1"/>
    </source>
</evidence>
<dbReference type="Gene3D" id="2.30.60.10">
    <property type="entry name" value="Cyanovirin-N"/>
    <property type="match status" value="1"/>
</dbReference>
<comment type="caution">
    <text evidence="3">The sequence shown here is derived from an EMBL/GenBank/DDBJ whole genome shotgun (WGS) entry which is preliminary data.</text>
</comment>
<proteinExistence type="predicted"/>
<sequence length="227" mass="24535">MITTFISALALALGSVLAATEDLQPSPSTTLMTQTTLEENTIAAGTIVGSPDLSETPSDHAAYNSSVESAGHGTVEKGFRLECKNVYLTESNTRLGVYYLAGTCSGLYDQLFATRCSYLDLDMCFVNVDGNIKPRMLGGFSSKCYDCTHYVQQTSGTHFLHCWCDAGHDEDHLIENRINLDETISVKNGFLSCFGITNFECPLPGEPDDSLNPGLKLLNIVIKGAVV</sequence>
<dbReference type="EMBL" id="QJNU01000166">
    <property type="protein sequence ID" value="RYP05577.1"/>
    <property type="molecule type" value="Genomic_DNA"/>
</dbReference>
<accession>A0A4Q4TIV8</accession>
<dbReference type="Pfam" id="PF08881">
    <property type="entry name" value="CVNH"/>
    <property type="match status" value="1"/>
</dbReference>
<feature type="chain" id="PRO_5020430855" description="Cyanovirin-N domain-containing protein" evidence="1">
    <location>
        <begin position="19"/>
        <end position="227"/>
    </location>
</feature>
<name>A0A4Q4TIV8_9PEZI</name>
<keyword evidence="1" id="KW-0732">Signal</keyword>
<reference evidence="3 4" key="1">
    <citation type="submission" date="2018-06" db="EMBL/GenBank/DDBJ databases">
        <title>Complete Genomes of Monosporascus.</title>
        <authorList>
            <person name="Robinson A.J."/>
            <person name="Natvig D.O."/>
        </authorList>
    </citation>
    <scope>NUCLEOTIDE SEQUENCE [LARGE SCALE GENOMIC DNA]</scope>
    <source>
        <strain evidence="3 4">CBS 110550</strain>
    </source>
</reference>
<organism evidence="3 4">
    <name type="scientific">Monosporascus ibericus</name>
    <dbReference type="NCBI Taxonomy" id="155417"/>
    <lineage>
        <taxon>Eukaryota</taxon>
        <taxon>Fungi</taxon>
        <taxon>Dikarya</taxon>
        <taxon>Ascomycota</taxon>
        <taxon>Pezizomycotina</taxon>
        <taxon>Sordariomycetes</taxon>
        <taxon>Xylariomycetidae</taxon>
        <taxon>Xylariales</taxon>
        <taxon>Xylariales incertae sedis</taxon>
        <taxon>Monosporascus</taxon>
    </lineage>
</organism>
<gene>
    <name evidence="3" type="ORF">DL764_003690</name>
</gene>
<dbReference type="OrthoDB" id="4672515at2759"/>
<protein>
    <recommendedName>
        <fullName evidence="2">Cyanovirin-N domain-containing protein</fullName>
    </recommendedName>
</protein>
<evidence type="ECO:0000313" key="4">
    <source>
        <dbReference type="Proteomes" id="UP000293360"/>
    </source>
</evidence>
<feature type="signal peptide" evidence="1">
    <location>
        <begin position="1"/>
        <end position="18"/>
    </location>
</feature>
<evidence type="ECO:0000259" key="2">
    <source>
        <dbReference type="Pfam" id="PF08881"/>
    </source>
</evidence>
<dbReference type="InterPro" id="IPR036673">
    <property type="entry name" value="Cyanovirin-N_sf"/>
</dbReference>
<evidence type="ECO:0000256" key="1">
    <source>
        <dbReference type="SAM" id="SignalP"/>
    </source>
</evidence>